<evidence type="ECO:0000256" key="5">
    <source>
        <dbReference type="ARBA" id="ARBA00023136"/>
    </source>
</evidence>
<dbReference type="PANTHER" id="PTHR30606:SF10">
    <property type="entry name" value="PHOSPHATIDYLINOSITOL MANNOSIDE ACYLTRANSFERASE"/>
    <property type="match status" value="1"/>
</dbReference>
<keyword evidence="5" id="KW-0472">Membrane</keyword>
<organism evidence="7 8">
    <name type="scientific">Flagellimonas aquimarina</name>
    <dbReference type="NCBI Taxonomy" id="2201895"/>
    <lineage>
        <taxon>Bacteria</taxon>
        <taxon>Pseudomonadati</taxon>
        <taxon>Bacteroidota</taxon>
        <taxon>Flavobacteriia</taxon>
        <taxon>Flavobacteriales</taxon>
        <taxon>Flavobacteriaceae</taxon>
        <taxon>Flagellimonas</taxon>
    </lineage>
</organism>
<dbReference type="EMBL" id="QGEG01000002">
    <property type="protein sequence ID" value="PWL38809.1"/>
    <property type="molecule type" value="Genomic_DNA"/>
</dbReference>
<comment type="subcellular location">
    <subcellularLocation>
        <location evidence="1">Cell inner membrane</location>
    </subcellularLocation>
</comment>
<evidence type="ECO:0000256" key="6">
    <source>
        <dbReference type="ARBA" id="ARBA00023315"/>
    </source>
</evidence>
<protein>
    <submittedName>
        <fullName evidence="7">Lipid A biosynthesis acyltransferase</fullName>
    </submittedName>
</protein>
<evidence type="ECO:0000256" key="3">
    <source>
        <dbReference type="ARBA" id="ARBA00022519"/>
    </source>
</evidence>
<comment type="caution">
    <text evidence="7">The sequence shown here is derived from an EMBL/GenBank/DDBJ whole genome shotgun (WGS) entry which is preliminary data.</text>
</comment>
<evidence type="ECO:0000313" key="8">
    <source>
        <dbReference type="Proteomes" id="UP000245762"/>
    </source>
</evidence>
<keyword evidence="6 7" id="KW-0012">Acyltransferase</keyword>
<dbReference type="PIRSF" id="PIRSF026649">
    <property type="entry name" value="MsbB"/>
    <property type="match status" value="1"/>
</dbReference>
<sequence>MQLVVFILAYPLLWLISRLPFRILYLISDVVYQLLYHLIGYRKKVVRNNLKLVFPEKSDEERQLIEKKFYKHLCDIFLEMAKTLGISTKQMNKRYVFTNVEVLKKLESEGKNTMIMMPHYASWEWVFSLNSQLNSKAYAIYQAIQNKYFDKLVRDIRSKYGTTLIRTNESRKIIKDAKASGDLITVGIISDQSPMLNRTRHWAKFMNITVPIHVGGEELCKVHDIIPIYLKVKKLKRGHYQGTFKVLAEKPTEVEGYKISEAFLKEVEKSVYEAPEYYFWTHKRWKHKDKAPKEFQNKANPNVNQKAI</sequence>
<dbReference type="GO" id="GO:0005886">
    <property type="term" value="C:plasma membrane"/>
    <property type="evidence" value="ECO:0007669"/>
    <property type="project" value="UniProtKB-SubCell"/>
</dbReference>
<name>A0A316L1J1_9FLAO</name>
<gene>
    <name evidence="7" type="ORF">DKG77_11235</name>
</gene>
<dbReference type="Proteomes" id="UP000245762">
    <property type="component" value="Unassembled WGS sequence"/>
</dbReference>
<dbReference type="OrthoDB" id="9801955at2"/>
<keyword evidence="8" id="KW-1185">Reference proteome</keyword>
<evidence type="ECO:0000256" key="1">
    <source>
        <dbReference type="ARBA" id="ARBA00004533"/>
    </source>
</evidence>
<dbReference type="InterPro" id="IPR004960">
    <property type="entry name" value="LipA_acyltrans"/>
</dbReference>
<dbReference type="Pfam" id="PF03279">
    <property type="entry name" value="Lip_A_acyltrans"/>
    <property type="match status" value="1"/>
</dbReference>
<proteinExistence type="predicted"/>
<evidence type="ECO:0000313" key="7">
    <source>
        <dbReference type="EMBL" id="PWL38809.1"/>
    </source>
</evidence>
<evidence type="ECO:0000256" key="2">
    <source>
        <dbReference type="ARBA" id="ARBA00022475"/>
    </source>
</evidence>
<keyword evidence="2" id="KW-1003">Cell membrane</keyword>
<dbReference type="RefSeq" id="WP_109663039.1">
    <property type="nucleotide sequence ID" value="NZ_QGEG01000002.1"/>
</dbReference>
<accession>A0A316L1J1</accession>
<evidence type="ECO:0000256" key="4">
    <source>
        <dbReference type="ARBA" id="ARBA00022679"/>
    </source>
</evidence>
<dbReference type="GO" id="GO:0009247">
    <property type="term" value="P:glycolipid biosynthetic process"/>
    <property type="evidence" value="ECO:0007669"/>
    <property type="project" value="UniProtKB-ARBA"/>
</dbReference>
<dbReference type="GO" id="GO:0016746">
    <property type="term" value="F:acyltransferase activity"/>
    <property type="evidence" value="ECO:0007669"/>
    <property type="project" value="UniProtKB-KW"/>
</dbReference>
<dbReference type="AlphaFoldDB" id="A0A316L1J1"/>
<keyword evidence="4 7" id="KW-0808">Transferase</keyword>
<dbReference type="CDD" id="cd07984">
    <property type="entry name" value="LPLAT_LABLAT-like"/>
    <property type="match status" value="1"/>
</dbReference>
<reference evidence="7 8" key="1">
    <citation type="submission" date="2018-05" db="EMBL/GenBank/DDBJ databases">
        <title>Complete genome sequence of Flagellimonas aquimarina ECD12 isolated from seaweed Ecklonia cava.</title>
        <authorList>
            <person name="Choi S."/>
            <person name="Seong C."/>
        </authorList>
    </citation>
    <scope>NUCLEOTIDE SEQUENCE [LARGE SCALE GENOMIC DNA]</scope>
    <source>
        <strain evidence="7 8">ECD12</strain>
    </source>
</reference>
<keyword evidence="3" id="KW-0997">Cell inner membrane</keyword>
<dbReference type="PANTHER" id="PTHR30606">
    <property type="entry name" value="LIPID A BIOSYNTHESIS LAUROYL ACYLTRANSFERASE"/>
    <property type="match status" value="1"/>
</dbReference>